<sequence>TYYNKTKHRSRTHDRRRKSGKESKRPKTYEGDHSTNNPAIPEFGNKME</sequence>
<gene>
    <name evidence="2" type="ORF">S12H4_41519</name>
</gene>
<feature type="compositionally biased region" description="Basic residues" evidence="1">
    <location>
        <begin position="1"/>
        <end position="19"/>
    </location>
</feature>
<accession>X1VI65</accession>
<reference evidence="2" key="1">
    <citation type="journal article" date="2014" name="Front. Microbiol.">
        <title>High frequency of phylogenetically diverse reductive dehalogenase-homologous genes in deep subseafloor sedimentary metagenomes.</title>
        <authorList>
            <person name="Kawai M."/>
            <person name="Futagami T."/>
            <person name="Toyoda A."/>
            <person name="Takaki Y."/>
            <person name="Nishi S."/>
            <person name="Hori S."/>
            <person name="Arai W."/>
            <person name="Tsubouchi T."/>
            <person name="Morono Y."/>
            <person name="Uchiyama I."/>
            <person name="Ito T."/>
            <person name="Fujiyama A."/>
            <person name="Inagaki F."/>
            <person name="Takami H."/>
        </authorList>
    </citation>
    <scope>NUCLEOTIDE SEQUENCE</scope>
    <source>
        <strain evidence="2">Expedition CK06-06</strain>
    </source>
</reference>
<organism evidence="2">
    <name type="scientific">marine sediment metagenome</name>
    <dbReference type="NCBI Taxonomy" id="412755"/>
    <lineage>
        <taxon>unclassified sequences</taxon>
        <taxon>metagenomes</taxon>
        <taxon>ecological metagenomes</taxon>
    </lineage>
</organism>
<evidence type="ECO:0000256" key="1">
    <source>
        <dbReference type="SAM" id="MobiDB-lite"/>
    </source>
</evidence>
<dbReference type="AlphaFoldDB" id="X1VI65"/>
<proteinExistence type="predicted"/>
<evidence type="ECO:0000313" key="2">
    <source>
        <dbReference type="EMBL" id="GAJ07210.1"/>
    </source>
</evidence>
<feature type="compositionally biased region" description="Basic and acidic residues" evidence="1">
    <location>
        <begin position="20"/>
        <end position="33"/>
    </location>
</feature>
<comment type="caution">
    <text evidence="2">The sequence shown here is derived from an EMBL/GenBank/DDBJ whole genome shotgun (WGS) entry which is preliminary data.</text>
</comment>
<dbReference type="EMBL" id="BARW01025312">
    <property type="protein sequence ID" value="GAJ07210.1"/>
    <property type="molecule type" value="Genomic_DNA"/>
</dbReference>
<feature type="region of interest" description="Disordered" evidence="1">
    <location>
        <begin position="1"/>
        <end position="48"/>
    </location>
</feature>
<name>X1VI65_9ZZZZ</name>
<feature type="non-terminal residue" evidence="2">
    <location>
        <position position="1"/>
    </location>
</feature>
<protein>
    <submittedName>
        <fullName evidence="2">Uncharacterized protein</fullName>
    </submittedName>
</protein>